<evidence type="ECO:0000256" key="2">
    <source>
        <dbReference type="SAM" id="SignalP"/>
    </source>
</evidence>
<gene>
    <name evidence="4" type="ORF">HYH02_006611</name>
</gene>
<dbReference type="EMBL" id="JAEHOD010000041">
    <property type="protein sequence ID" value="KAG2439086.1"/>
    <property type="molecule type" value="Genomic_DNA"/>
</dbReference>
<evidence type="ECO:0000313" key="5">
    <source>
        <dbReference type="Proteomes" id="UP000613740"/>
    </source>
</evidence>
<accession>A0A835TIN4</accession>
<keyword evidence="2" id="KW-0732">Signal</keyword>
<reference evidence="4" key="1">
    <citation type="journal article" date="2020" name="bioRxiv">
        <title>Comparative genomics of Chlamydomonas.</title>
        <authorList>
            <person name="Craig R.J."/>
            <person name="Hasan A.R."/>
            <person name="Ness R.W."/>
            <person name="Keightley P.D."/>
        </authorList>
    </citation>
    <scope>NUCLEOTIDE SEQUENCE</scope>
    <source>
        <strain evidence="4">CCAP 11/173</strain>
    </source>
</reference>
<dbReference type="OrthoDB" id="536640at2759"/>
<feature type="signal peptide" evidence="2">
    <location>
        <begin position="1"/>
        <end position="22"/>
    </location>
</feature>
<dbReference type="InterPro" id="IPR008752">
    <property type="entry name" value="Peptidase_M11"/>
</dbReference>
<comment type="caution">
    <text evidence="4">The sequence shown here is derived from an EMBL/GenBank/DDBJ whole genome shotgun (WGS) entry which is preliminary data.</text>
</comment>
<protein>
    <recommendedName>
        <fullName evidence="3">Peptidase M11 gametolysin domain-containing protein</fullName>
    </recommendedName>
</protein>
<name>A0A835TIN4_9CHLO</name>
<sequence length="712" mass="73097">MARARALLLLALLELGSWLTLSKVAADGDLITFEARATLMSALRVHMKDPRCNRRHVGKDYLYVTATSPDNSSSSYGWLQVASGTNLQEELGINTGDVLMLTVRNTTSASASTNSSSASPPPAADSGGAVVSSPLGAPSPPPGAMDSTSSGGANGGRRRQLLSPTDLDLDAEDTEFLTLVNFTKLSSNTEKEIYNGSAINVKSITYIVSTCGWSAPISAEDLAAVWYNTSGSGSLNLQDYHDVCTYGKVVWGPDNNLIVGPVQVACTGTVKITSSYSVAYNGATKCRSVEQYAWRTAGEAAARVAGYGNFIDNNKSLRQVTILPEEAVCGWAGLAEVGCSGKSCAAFIKGGSATDLPTHFHELGHMQGLMHAGYGEDEYGDGTDVMGNEGNGANGYLCLNPANTYRMGLASPVAVLTQTDTRGAYGKTYTLKPTSVTDRNYLMLNYSQGGLAYPNYFIALRSTLGRFDNILPVDLNNKVHITQFNGTASASDYNRSYSMAWLGAGEAWTSSFLDMGGDLSKGGGVVVTVLSLDAGASPPAAAVRVCFFAVTSEAAQEGACANGVDDDCDGFMDGDDPDCGGSGVPATTTSSRPGAAVAATTAAARASPTAAAVSCLSPSFSSSVAALAPTAFTPAVAATAIPKATIPAAPVTTAVAATPSPTIAAHPTYAAYAAAVTRAAAAATVTSIAAAALTRSASAFTITTLSSSPVSS</sequence>
<dbReference type="Proteomes" id="UP000613740">
    <property type="component" value="Unassembled WGS sequence"/>
</dbReference>
<evidence type="ECO:0000256" key="1">
    <source>
        <dbReference type="SAM" id="MobiDB-lite"/>
    </source>
</evidence>
<feature type="domain" description="Peptidase M11 gametolysin" evidence="3">
    <location>
        <begin position="201"/>
        <end position="514"/>
    </location>
</feature>
<feature type="compositionally biased region" description="Low complexity" evidence="1">
    <location>
        <begin position="109"/>
        <end position="118"/>
    </location>
</feature>
<feature type="region of interest" description="Disordered" evidence="1">
    <location>
        <begin position="109"/>
        <end position="167"/>
    </location>
</feature>
<organism evidence="4 5">
    <name type="scientific">Chlamydomonas schloesseri</name>
    <dbReference type="NCBI Taxonomy" id="2026947"/>
    <lineage>
        <taxon>Eukaryota</taxon>
        <taxon>Viridiplantae</taxon>
        <taxon>Chlorophyta</taxon>
        <taxon>core chlorophytes</taxon>
        <taxon>Chlorophyceae</taxon>
        <taxon>CS clade</taxon>
        <taxon>Chlamydomonadales</taxon>
        <taxon>Chlamydomonadaceae</taxon>
        <taxon>Chlamydomonas</taxon>
    </lineage>
</organism>
<dbReference type="AlphaFoldDB" id="A0A835TIN4"/>
<evidence type="ECO:0000313" key="4">
    <source>
        <dbReference type="EMBL" id="KAG2439086.1"/>
    </source>
</evidence>
<proteinExistence type="predicted"/>
<evidence type="ECO:0000259" key="3">
    <source>
        <dbReference type="Pfam" id="PF05548"/>
    </source>
</evidence>
<dbReference type="Pfam" id="PF05548">
    <property type="entry name" value="Peptidase_M11"/>
    <property type="match status" value="1"/>
</dbReference>
<feature type="chain" id="PRO_5033041004" description="Peptidase M11 gametolysin domain-containing protein" evidence="2">
    <location>
        <begin position="23"/>
        <end position="712"/>
    </location>
</feature>
<keyword evidence="5" id="KW-1185">Reference proteome</keyword>